<evidence type="ECO:0000313" key="4">
    <source>
        <dbReference type="EMBL" id="KAK7753679.1"/>
    </source>
</evidence>
<evidence type="ECO:0000256" key="3">
    <source>
        <dbReference type="SAM" id="MobiDB-lite"/>
    </source>
</evidence>
<evidence type="ECO:0000256" key="2">
    <source>
        <dbReference type="ARBA" id="ARBA00023128"/>
    </source>
</evidence>
<gene>
    <name evidence="4" type="ORF">SLS62_004301</name>
</gene>
<keyword evidence="5" id="KW-1185">Reference proteome</keyword>
<keyword evidence="2" id="KW-0496">Mitochondrion</keyword>
<dbReference type="Proteomes" id="UP001320420">
    <property type="component" value="Unassembled WGS sequence"/>
</dbReference>
<evidence type="ECO:0000313" key="5">
    <source>
        <dbReference type="Proteomes" id="UP001320420"/>
    </source>
</evidence>
<dbReference type="GO" id="GO:0005739">
    <property type="term" value="C:mitochondrion"/>
    <property type="evidence" value="ECO:0007669"/>
    <property type="project" value="UniProtKB-SubCell"/>
</dbReference>
<sequence>MTTQASHHNHDLHNLRYPDPPSTEHDDQASYAAYAERTGLDTASNTYVGTQYEYAVAAALRRLGFDLRRVGGRADRGIDLLGTWTLPSPTPSPSSPISSSSSPPPPLRILLQCKASASRSTAVGPQYIRELEGAFAGAPAGWRRRLSASGRVVAPGSESGPGSGVLGLLVAQRPATKGIRDALGRSRWPMGYVACAADGRLQQMLWNRAAEDEGLEGLGVGVRYFEVVQCGGGGGRGKQQQPPLDQELVLTWRGKPVV</sequence>
<dbReference type="InterPro" id="IPR018828">
    <property type="entry name" value="RRG7"/>
</dbReference>
<dbReference type="AlphaFoldDB" id="A0AAN9YTG8"/>
<dbReference type="EMBL" id="JAKJXP020000026">
    <property type="protein sequence ID" value="KAK7753679.1"/>
    <property type="molecule type" value="Genomic_DNA"/>
</dbReference>
<feature type="region of interest" description="Disordered" evidence="3">
    <location>
        <begin position="1"/>
        <end position="28"/>
    </location>
</feature>
<comment type="caution">
    <text evidence="4">The sequence shown here is derived from an EMBL/GenBank/DDBJ whole genome shotgun (WGS) entry which is preliminary data.</text>
</comment>
<feature type="compositionally biased region" description="Basic and acidic residues" evidence="3">
    <location>
        <begin position="8"/>
        <end position="28"/>
    </location>
</feature>
<reference evidence="4 5" key="1">
    <citation type="submission" date="2024-02" db="EMBL/GenBank/DDBJ databases">
        <title>De novo assembly and annotation of 12 fungi associated with fruit tree decline syndrome in Ontario, Canada.</title>
        <authorList>
            <person name="Sulman M."/>
            <person name="Ellouze W."/>
            <person name="Ilyukhin E."/>
        </authorList>
    </citation>
    <scope>NUCLEOTIDE SEQUENCE [LARGE SCALE GENOMIC DNA]</scope>
    <source>
        <strain evidence="4 5">M11/M66-122</strain>
    </source>
</reference>
<accession>A0AAN9YTG8</accession>
<dbReference type="PANTHER" id="PTHR28133">
    <property type="entry name" value="REQUIRED FOR RESPIRATORY GROWTH PROTEIN 7, MITOCHONDRIAL"/>
    <property type="match status" value="1"/>
</dbReference>
<proteinExistence type="predicted"/>
<dbReference type="Pfam" id="PF10356">
    <property type="entry name" value="RRG7"/>
    <property type="match status" value="1"/>
</dbReference>
<feature type="region of interest" description="Disordered" evidence="3">
    <location>
        <begin position="83"/>
        <end position="105"/>
    </location>
</feature>
<name>A0AAN9YTG8_9PEZI</name>
<comment type="subcellular location">
    <subcellularLocation>
        <location evidence="1">Mitochondrion</location>
    </subcellularLocation>
</comment>
<organism evidence="4 5">
    <name type="scientific">Diatrype stigma</name>
    <dbReference type="NCBI Taxonomy" id="117547"/>
    <lineage>
        <taxon>Eukaryota</taxon>
        <taxon>Fungi</taxon>
        <taxon>Dikarya</taxon>
        <taxon>Ascomycota</taxon>
        <taxon>Pezizomycotina</taxon>
        <taxon>Sordariomycetes</taxon>
        <taxon>Xylariomycetidae</taxon>
        <taxon>Xylariales</taxon>
        <taxon>Diatrypaceae</taxon>
        <taxon>Diatrype</taxon>
    </lineage>
</organism>
<protein>
    <submittedName>
        <fullName evidence="4">Uncharacterized protein</fullName>
    </submittedName>
</protein>
<dbReference type="PANTHER" id="PTHR28133:SF1">
    <property type="entry name" value="REQUIRED FOR RESPIRATORY GROWTH PROTEIN 7, MITOCHONDRIAL"/>
    <property type="match status" value="1"/>
</dbReference>
<evidence type="ECO:0000256" key="1">
    <source>
        <dbReference type="ARBA" id="ARBA00004173"/>
    </source>
</evidence>